<evidence type="ECO:0000256" key="4">
    <source>
        <dbReference type="ARBA" id="ARBA00022523"/>
    </source>
</evidence>
<keyword evidence="7" id="KW-0472">Membrane</keyword>
<dbReference type="GO" id="GO:0048046">
    <property type="term" value="C:apoplast"/>
    <property type="evidence" value="ECO:0007669"/>
    <property type="project" value="UniProtKB-SubCell"/>
</dbReference>
<organism evidence="9 10">
    <name type="scientific">Pisum sativum</name>
    <name type="common">Garden pea</name>
    <name type="synonym">Lathyrus oleraceus</name>
    <dbReference type="NCBI Taxonomy" id="3888"/>
    <lineage>
        <taxon>Eukaryota</taxon>
        <taxon>Viridiplantae</taxon>
        <taxon>Streptophyta</taxon>
        <taxon>Embryophyta</taxon>
        <taxon>Tracheophyta</taxon>
        <taxon>Spermatophyta</taxon>
        <taxon>Magnoliopsida</taxon>
        <taxon>eudicotyledons</taxon>
        <taxon>Gunneridae</taxon>
        <taxon>Pentapetalae</taxon>
        <taxon>rosids</taxon>
        <taxon>fabids</taxon>
        <taxon>Fabales</taxon>
        <taxon>Fabaceae</taxon>
        <taxon>Papilionoideae</taxon>
        <taxon>50 kb inversion clade</taxon>
        <taxon>NPAAA clade</taxon>
        <taxon>Hologalegina</taxon>
        <taxon>IRL clade</taxon>
        <taxon>Fabeae</taxon>
        <taxon>Lathyrus</taxon>
    </lineage>
</organism>
<evidence type="ECO:0000256" key="1">
    <source>
        <dbReference type="ARBA" id="ARBA00004191"/>
    </source>
</evidence>
<dbReference type="InterPro" id="IPR004873">
    <property type="entry name" value="BURP_dom"/>
</dbReference>
<evidence type="ECO:0000313" key="10">
    <source>
        <dbReference type="Proteomes" id="UP001058974"/>
    </source>
</evidence>
<keyword evidence="10" id="KW-1185">Reference proteome</keyword>
<accession>A0A9D5AG54</accession>
<dbReference type="EMBL" id="JAMSHJ010000005">
    <property type="protein sequence ID" value="KAI5407048.1"/>
    <property type="molecule type" value="Genomic_DNA"/>
</dbReference>
<dbReference type="InterPro" id="IPR051897">
    <property type="entry name" value="PG-associated_BURP"/>
</dbReference>
<keyword evidence="7" id="KW-1133">Transmembrane helix</keyword>
<evidence type="ECO:0000256" key="3">
    <source>
        <dbReference type="ARBA" id="ARBA00022512"/>
    </source>
</evidence>
<dbReference type="PANTHER" id="PTHR31458:SF9">
    <property type="entry name" value="POLYGALACTURONASE-1 NON-CATALYTIC SUBUNIT BETA"/>
    <property type="match status" value="1"/>
</dbReference>
<feature type="domain" description="BURP" evidence="8">
    <location>
        <begin position="456"/>
        <end position="670"/>
    </location>
</feature>
<feature type="non-terminal residue" evidence="9">
    <location>
        <position position="671"/>
    </location>
</feature>
<gene>
    <name evidence="9" type="ORF">KIW84_053346</name>
</gene>
<dbReference type="Pfam" id="PF03181">
    <property type="entry name" value="BURP"/>
    <property type="match status" value="1"/>
</dbReference>
<keyword evidence="4" id="KW-0052">Apoplast</keyword>
<name>A0A9D5AG54_PEA</name>
<reference evidence="9 10" key="1">
    <citation type="journal article" date="2022" name="Nat. Genet.">
        <title>Improved pea reference genome and pan-genome highlight genomic features and evolutionary characteristics.</title>
        <authorList>
            <person name="Yang T."/>
            <person name="Liu R."/>
            <person name="Luo Y."/>
            <person name="Hu S."/>
            <person name="Wang D."/>
            <person name="Wang C."/>
            <person name="Pandey M.K."/>
            <person name="Ge S."/>
            <person name="Xu Q."/>
            <person name="Li N."/>
            <person name="Li G."/>
            <person name="Huang Y."/>
            <person name="Saxena R.K."/>
            <person name="Ji Y."/>
            <person name="Li M."/>
            <person name="Yan X."/>
            <person name="He Y."/>
            <person name="Liu Y."/>
            <person name="Wang X."/>
            <person name="Xiang C."/>
            <person name="Varshney R.K."/>
            <person name="Ding H."/>
            <person name="Gao S."/>
            <person name="Zong X."/>
        </authorList>
    </citation>
    <scope>NUCLEOTIDE SEQUENCE [LARGE SCALE GENOMIC DNA]</scope>
    <source>
        <strain evidence="9 10">cv. Zhongwan 6</strain>
    </source>
</reference>
<keyword evidence="5" id="KW-0732">Signal</keyword>
<dbReference type="Gramene" id="Psat05G0334600-T1">
    <property type="protein sequence ID" value="KAI5407048.1"/>
    <property type="gene ID" value="KIW84_053346"/>
</dbReference>
<feature type="transmembrane region" description="Helical" evidence="7">
    <location>
        <begin position="42"/>
        <end position="60"/>
    </location>
</feature>
<comment type="caution">
    <text evidence="9">The sequence shown here is derived from an EMBL/GenBank/DDBJ whole genome shotgun (WGS) entry which is preliminary data.</text>
</comment>
<evidence type="ECO:0000256" key="6">
    <source>
        <dbReference type="ARBA" id="ARBA00023180"/>
    </source>
</evidence>
<comment type="subcellular location">
    <subcellularLocation>
        <location evidence="1">Secreted</location>
        <location evidence="1">Cell wall</location>
    </subcellularLocation>
    <subcellularLocation>
        <location evidence="2">Secreted</location>
        <location evidence="2">Extracellular space</location>
        <location evidence="2">Apoplast</location>
    </subcellularLocation>
</comment>
<proteinExistence type="predicted"/>
<dbReference type="AlphaFoldDB" id="A0A9D5AG54"/>
<dbReference type="PROSITE" id="PS51277">
    <property type="entry name" value="BURP"/>
    <property type="match status" value="1"/>
</dbReference>
<dbReference type="PANTHER" id="PTHR31458">
    <property type="entry name" value="POLYGALACTURONASE 1 BETA-LIKE PROTEIN 2"/>
    <property type="match status" value="1"/>
</dbReference>
<evidence type="ECO:0000256" key="7">
    <source>
        <dbReference type="SAM" id="Phobius"/>
    </source>
</evidence>
<keyword evidence="6" id="KW-0325">Glycoprotein</keyword>
<keyword evidence="7" id="KW-0812">Transmembrane</keyword>
<dbReference type="SMART" id="SM01045">
    <property type="entry name" value="BURP"/>
    <property type="match status" value="1"/>
</dbReference>
<sequence length="671" mass="74016">KSNLYVWETIDLLSPKCPIYVLFLIYHSHTHYLTITKMKIQFIFLFFSLSFFHGSIATIGNKGITQTQEYSFKQKTNPFTPKASLIRYWNTKISNKLPNPIPNFFLSKASPLTPQHYANLVNLLKQKPFSANFHNSLCSTPYLLCSFDHPSEYYQSKKTNKPDANFAVYSNKKFATYGSSRLGGVDSFKNYSNGLNTNNDSFKKYSTTSTRHSGQFNSYAENGNVANTNFTSYGSGSSSGTGEFKSYDKLVNDPNLGFTTYDSSATNHKLSFASYGNETNSGSESFNSYGKRVRSGNSDFINYAVSSNILQSSFTGYGELGTGAANDSFTSYSFNGNNPRSTFKTYGAGSVSGSDTFVSYRNRANVGDDSFQSYGSKSKSGAATFTNYGQSFNEGNDTFTEYGKGSSGKTAFGFKTYGLGRAFKGYNKNGVSFSSYNNFSTFSGKIVNKFVEPGKFFRESMLKEGNVMVMPDIRDKMPERSFLPLSISSKLPFSSSMLEDIKEAFHARDGSATEHVIKNALGECERGPSMGETKRCVGSAEAMIDFAVSVLGPNVVVKTTESVNGSKNSVMIGKVYGINGGKVTKSVSCHQTLYPYLLYYCHSVPQVRVYEAEILDVETKSKINHGVAICHLDTSSWGPQHGAFIALGSEPGKIEVCHWIFENDMTWTIAS</sequence>
<protein>
    <recommendedName>
        <fullName evidence="8">BURP domain-containing protein</fullName>
    </recommendedName>
</protein>
<dbReference type="Proteomes" id="UP001058974">
    <property type="component" value="Chromosome 5"/>
</dbReference>
<evidence type="ECO:0000259" key="8">
    <source>
        <dbReference type="PROSITE" id="PS51277"/>
    </source>
</evidence>
<keyword evidence="3" id="KW-0134">Cell wall</keyword>
<evidence type="ECO:0000256" key="5">
    <source>
        <dbReference type="ARBA" id="ARBA00022729"/>
    </source>
</evidence>
<evidence type="ECO:0000313" key="9">
    <source>
        <dbReference type="EMBL" id="KAI5407048.1"/>
    </source>
</evidence>
<keyword evidence="3" id="KW-0964">Secreted</keyword>
<evidence type="ECO:0000256" key="2">
    <source>
        <dbReference type="ARBA" id="ARBA00004271"/>
    </source>
</evidence>